<name>A0A2P2PV89_RHIMU</name>
<proteinExistence type="predicted"/>
<evidence type="ECO:0000313" key="1">
    <source>
        <dbReference type="EMBL" id="MBX58650.1"/>
    </source>
</evidence>
<reference evidence="1" key="1">
    <citation type="submission" date="2018-02" db="EMBL/GenBank/DDBJ databases">
        <title>Rhizophora mucronata_Transcriptome.</title>
        <authorList>
            <person name="Meera S.P."/>
            <person name="Sreeshan A."/>
            <person name="Augustine A."/>
        </authorList>
    </citation>
    <scope>NUCLEOTIDE SEQUENCE</scope>
    <source>
        <tissue evidence="1">Leaf</tissue>
    </source>
</reference>
<organism evidence="1">
    <name type="scientific">Rhizophora mucronata</name>
    <name type="common">Asiatic mangrove</name>
    <dbReference type="NCBI Taxonomy" id="61149"/>
    <lineage>
        <taxon>Eukaryota</taxon>
        <taxon>Viridiplantae</taxon>
        <taxon>Streptophyta</taxon>
        <taxon>Embryophyta</taxon>
        <taxon>Tracheophyta</taxon>
        <taxon>Spermatophyta</taxon>
        <taxon>Magnoliopsida</taxon>
        <taxon>eudicotyledons</taxon>
        <taxon>Gunneridae</taxon>
        <taxon>Pentapetalae</taxon>
        <taxon>rosids</taxon>
        <taxon>fabids</taxon>
        <taxon>Malpighiales</taxon>
        <taxon>Rhizophoraceae</taxon>
        <taxon>Rhizophora</taxon>
    </lineage>
</organism>
<accession>A0A2P2PV89</accession>
<protein>
    <submittedName>
        <fullName evidence="1">Uncharacterized protein</fullName>
    </submittedName>
</protein>
<dbReference type="EMBL" id="GGEC01078166">
    <property type="protein sequence ID" value="MBX58650.1"/>
    <property type="molecule type" value="Transcribed_RNA"/>
</dbReference>
<sequence>MVNLEAHKSCATFSWASFEGRKSKKFYFCGPS</sequence>
<dbReference type="AlphaFoldDB" id="A0A2P2PV89"/>